<dbReference type="Pfam" id="PF20176">
    <property type="entry name" value="DUF6541"/>
    <property type="match status" value="1"/>
</dbReference>
<dbReference type="Proteomes" id="UP000182652">
    <property type="component" value="Unassembled WGS sequence"/>
</dbReference>
<feature type="transmembrane region" description="Helical" evidence="1">
    <location>
        <begin position="6"/>
        <end position="25"/>
    </location>
</feature>
<feature type="transmembrane region" description="Helical" evidence="1">
    <location>
        <begin position="416"/>
        <end position="434"/>
    </location>
</feature>
<evidence type="ECO:0000256" key="1">
    <source>
        <dbReference type="SAM" id="Phobius"/>
    </source>
</evidence>
<feature type="transmembrane region" description="Helical" evidence="1">
    <location>
        <begin position="492"/>
        <end position="512"/>
    </location>
</feature>
<accession>A0A1H4MZ88</accession>
<feature type="transmembrane region" description="Helical" evidence="1">
    <location>
        <begin position="454"/>
        <end position="471"/>
    </location>
</feature>
<dbReference type="EMBL" id="FNSN01000003">
    <property type="protein sequence ID" value="SEB88094.1"/>
    <property type="molecule type" value="Genomic_DNA"/>
</dbReference>
<feature type="transmembrane region" description="Helical" evidence="1">
    <location>
        <begin position="256"/>
        <end position="276"/>
    </location>
</feature>
<feature type="transmembrane region" description="Helical" evidence="1">
    <location>
        <begin position="229"/>
        <end position="250"/>
    </location>
</feature>
<sequence>MLISWIPALPATLAALAVFLLPGALVSRLLGARGLTWASVSGPVSVSLIGIAAILGGFLRIPWNVWTLIGTTVIVGALAVLVRRALIRVGWMSGPDAEHAGSWRSPSNIKGFLVGFFAVVLSGAFIVRRIMQIIGVPENFSQRYDNVFHMNAIRFILDTGKGSSLTLASMDPSNTTGFYPGAWHDTVALVAQLSSADIPLAINGTTIALLAVVWPLACFLLVRTVVPSTSGAALTTAVLCGAFGLLPFHLLDWGTLYPNLLSLLLLPVGIALLLGVTKAPFGHWTQRVAPLLLFLAVLPGMALAHPSAILTLLLLAAVLFVVAWWREIRRYFSTRDRRRALWVSLAFALYLAAFTVAWMKLRPSKFGAHWPPVTSSGRALGESLTFSTNGFAEAWILTILVVAGGVMLLRQHRATYLVAWFAMSCFLYISASGLPDSAWRDFWSQIWYHDAHRLAALTVVFALPLGAVTLWELWKLLAQQIGRLGKVIDARVLTAGTAVLAILLTSVAGLALQSSRFNPNLNGVVLRSKWAFDPNFPGNLLSPDEEKLLERLDTKVPEGSVLIGHPASGAALAYAYTGRAVILPALGSSPSADDIQLTSKLTGLDTDPAVCSSVKRLNAYYILDFGTELSPNTVKYTFPTPEEIAKLHKVQLLDQQGKAKLYKITGCK</sequence>
<feature type="transmembrane region" description="Helical" evidence="1">
    <location>
        <begin position="288"/>
        <end position="304"/>
    </location>
</feature>
<reference evidence="2 3" key="1">
    <citation type="submission" date="2016-10" db="EMBL/GenBank/DDBJ databases">
        <authorList>
            <person name="de Groot N.N."/>
        </authorList>
    </citation>
    <scope>NUCLEOTIDE SEQUENCE [LARGE SCALE GENOMIC DNA]</scope>
    <source>
        <strain evidence="2 3">DSM 10495</strain>
    </source>
</reference>
<dbReference type="STRING" id="156980.SAMN04489745_1495"/>
<keyword evidence="1" id="KW-0812">Transmembrane</keyword>
<protein>
    <submittedName>
        <fullName evidence="2">Uncharacterized protein</fullName>
    </submittedName>
</protein>
<feature type="transmembrane region" description="Helical" evidence="1">
    <location>
        <begin position="112"/>
        <end position="131"/>
    </location>
</feature>
<evidence type="ECO:0000313" key="3">
    <source>
        <dbReference type="Proteomes" id="UP000182652"/>
    </source>
</evidence>
<name>A0A1H4MZ88_9MICC</name>
<feature type="transmembrane region" description="Helical" evidence="1">
    <location>
        <begin position="310"/>
        <end position="328"/>
    </location>
</feature>
<organism evidence="2 3">
    <name type="scientific">Arthrobacter woluwensis</name>
    <dbReference type="NCBI Taxonomy" id="156980"/>
    <lineage>
        <taxon>Bacteria</taxon>
        <taxon>Bacillati</taxon>
        <taxon>Actinomycetota</taxon>
        <taxon>Actinomycetes</taxon>
        <taxon>Micrococcales</taxon>
        <taxon>Micrococcaceae</taxon>
        <taxon>Arthrobacter</taxon>
    </lineage>
</organism>
<dbReference type="RefSeq" id="WP_066211037.1">
    <property type="nucleotide sequence ID" value="NZ_FNSN01000003.1"/>
</dbReference>
<dbReference type="InterPro" id="IPR046671">
    <property type="entry name" value="DUF6541"/>
</dbReference>
<evidence type="ECO:0000313" key="2">
    <source>
        <dbReference type="EMBL" id="SEB88094.1"/>
    </source>
</evidence>
<feature type="transmembrane region" description="Helical" evidence="1">
    <location>
        <begin position="390"/>
        <end position="409"/>
    </location>
</feature>
<feature type="transmembrane region" description="Helical" evidence="1">
    <location>
        <begin position="200"/>
        <end position="222"/>
    </location>
</feature>
<keyword evidence="1" id="KW-1133">Transmembrane helix</keyword>
<gene>
    <name evidence="2" type="ORF">SAMN04489745_1495</name>
</gene>
<keyword evidence="1" id="KW-0472">Membrane</keyword>
<feature type="transmembrane region" description="Helical" evidence="1">
    <location>
        <begin position="340"/>
        <end position="359"/>
    </location>
</feature>
<dbReference type="AlphaFoldDB" id="A0A1H4MZ88"/>
<feature type="transmembrane region" description="Helical" evidence="1">
    <location>
        <begin position="65"/>
        <end position="82"/>
    </location>
</feature>
<feature type="transmembrane region" description="Helical" evidence="1">
    <location>
        <begin position="37"/>
        <end position="59"/>
    </location>
</feature>
<proteinExistence type="predicted"/>
<keyword evidence="3" id="KW-1185">Reference proteome</keyword>